<sequence>MKNKLEENENNQELATILNSINKEEETLCKEIKRGEFYGAIIYLFVGGIVAMILATNLIEAVAFGAGWTGFLGTFLVKKDEEERQKVRNMKYDTDQKKIFEEIESKLKDKVENSYYRGYSDAVGAVASSEKKNPEEVLKIIKS</sequence>
<name>A0A0E3LS57_METMZ</name>
<evidence type="ECO:0000256" key="1">
    <source>
        <dbReference type="SAM" id="Phobius"/>
    </source>
</evidence>
<dbReference type="Proteomes" id="UP000033116">
    <property type="component" value="Chromosome"/>
</dbReference>
<reference evidence="2 3" key="1">
    <citation type="submission" date="2014-07" db="EMBL/GenBank/DDBJ databases">
        <title>Methanogenic archaea and the global carbon cycle.</title>
        <authorList>
            <person name="Henriksen J.R."/>
            <person name="Luke J."/>
            <person name="Reinhart S."/>
            <person name="Benedict M.N."/>
            <person name="Youngblut N.D."/>
            <person name="Metcalf M.E."/>
            <person name="Whitaker R.J."/>
            <person name="Metcalf W.W."/>
        </authorList>
    </citation>
    <scope>NUCLEOTIDE SEQUENCE [LARGE SCALE GENOMIC DNA]</scope>
    <source>
        <strain evidence="2 3">SarPi</strain>
    </source>
</reference>
<dbReference type="PATRIC" id="fig|1434115.4.peg.1518"/>
<feature type="transmembrane region" description="Helical" evidence="1">
    <location>
        <begin position="61"/>
        <end position="78"/>
    </location>
</feature>
<dbReference type="EMBL" id="CP009511">
    <property type="protein sequence ID" value="AKB61191.1"/>
    <property type="molecule type" value="Genomic_DNA"/>
</dbReference>
<organism evidence="2 3">
    <name type="scientific">Methanosarcina mazei SarPi</name>
    <dbReference type="NCBI Taxonomy" id="1434115"/>
    <lineage>
        <taxon>Archaea</taxon>
        <taxon>Methanobacteriati</taxon>
        <taxon>Methanobacteriota</taxon>
        <taxon>Stenosarchaea group</taxon>
        <taxon>Methanomicrobia</taxon>
        <taxon>Methanosarcinales</taxon>
        <taxon>Methanosarcinaceae</taxon>
        <taxon>Methanosarcina</taxon>
    </lineage>
</organism>
<keyword evidence="1" id="KW-0472">Membrane</keyword>
<evidence type="ECO:0000313" key="3">
    <source>
        <dbReference type="Proteomes" id="UP000033116"/>
    </source>
</evidence>
<dbReference type="AlphaFoldDB" id="A0A0E3LS57"/>
<protein>
    <submittedName>
        <fullName evidence="2">Uncharacterized protein</fullName>
    </submittedName>
</protein>
<keyword evidence="1" id="KW-1133">Transmembrane helix</keyword>
<accession>A0A0E3LS57</accession>
<evidence type="ECO:0000313" key="2">
    <source>
        <dbReference type="EMBL" id="AKB61191.1"/>
    </source>
</evidence>
<gene>
    <name evidence="2" type="ORF">MSMAP_1206</name>
</gene>
<keyword evidence="1" id="KW-0812">Transmembrane</keyword>
<dbReference type="HOGENOM" id="CLU_1801713_0_0_2"/>
<proteinExistence type="predicted"/>
<feature type="transmembrane region" description="Helical" evidence="1">
    <location>
        <begin position="37"/>
        <end position="55"/>
    </location>
</feature>